<dbReference type="Pfam" id="PF24963">
    <property type="entry name" value="DUF7768"/>
    <property type="match status" value="1"/>
</dbReference>
<reference evidence="2" key="1">
    <citation type="submission" date="2020-03" db="EMBL/GenBank/DDBJ databases">
        <title>The deep terrestrial virosphere.</title>
        <authorList>
            <person name="Holmfeldt K."/>
            <person name="Nilsson E."/>
            <person name="Simone D."/>
            <person name="Lopez-Fernandez M."/>
            <person name="Wu X."/>
            <person name="de Brujin I."/>
            <person name="Lundin D."/>
            <person name="Andersson A."/>
            <person name="Bertilsson S."/>
            <person name="Dopson M."/>
        </authorList>
    </citation>
    <scope>NUCLEOTIDE SEQUENCE</scope>
    <source>
        <strain evidence="2">MM415B05215</strain>
    </source>
</reference>
<protein>
    <recommendedName>
        <fullName evidence="1">DUF7768 domain-containing protein</fullName>
    </recommendedName>
</protein>
<dbReference type="EMBL" id="MT143337">
    <property type="protein sequence ID" value="QJA95707.1"/>
    <property type="molecule type" value="Genomic_DNA"/>
</dbReference>
<organism evidence="2">
    <name type="scientific">viral metagenome</name>
    <dbReference type="NCBI Taxonomy" id="1070528"/>
    <lineage>
        <taxon>unclassified sequences</taxon>
        <taxon>metagenomes</taxon>
        <taxon>organismal metagenomes</taxon>
    </lineage>
</organism>
<proteinExistence type="predicted"/>
<dbReference type="Gene3D" id="3.40.50.10400">
    <property type="entry name" value="Hypothetical protein PA1492"/>
    <property type="match status" value="1"/>
</dbReference>
<dbReference type="AlphaFoldDB" id="A0A6M3LK30"/>
<feature type="domain" description="DUF7768" evidence="1">
    <location>
        <begin position="4"/>
        <end position="75"/>
    </location>
</feature>
<evidence type="ECO:0000313" key="2">
    <source>
        <dbReference type="EMBL" id="QJA95707.1"/>
    </source>
</evidence>
<dbReference type="InterPro" id="IPR056670">
    <property type="entry name" value="DUF7768"/>
</dbReference>
<name>A0A6M3LK30_9ZZZZ</name>
<evidence type="ECO:0000259" key="1">
    <source>
        <dbReference type="Pfam" id="PF24963"/>
    </source>
</evidence>
<sequence length="83" mass="9442">MCQVASEVRKKGYAPYVPALDFALGMINGNWVEEDYRGLGMEFMEVCDAVLVISDSWGVQKEIERAKELFIPVYYSLEELDGK</sequence>
<gene>
    <name evidence="2" type="ORF">MM415B05215_0002</name>
</gene>
<accession>A0A6M3LK30</accession>